<evidence type="ECO:0000256" key="1">
    <source>
        <dbReference type="ARBA" id="ARBA00004141"/>
    </source>
</evidence>
<dbReference type="Pfam" id="PF05653">
    <property type="entry name" value="Mg_trans_NIPA"/>
    <property type="match status" value="2"/>
</dbReference>
<protein>
    <submittedName>
        <fullName evidence="7">Uncharacterized protein</fullName>
    </submittedName>
</protein>
<dbReference type="GO" id="GO:0016020">
    <property type="term" value="C:membrane"/>
    <property type="evidence" value="ECO:0007669"/>
    <property type="project" value="UniProtKB-SubCell"/>
</dbReference>
<organism evidence="7 8">
    <name type="scientific">Botryobasidium botryosum (strain FD-172 SS1)</name>
    <dbReference type="NCBI Taxonomy" id="930990"/>
    <lineage>
        <taxon>Eukaryota</taxon>
        <taxon>Fungi</taxon>
        <taxon>Dikarya</taxon>
        <taxon>Basidiomycota</taxon>
        <taxon>Agaricomycotina</taxon>
        <taxon>Agaricomycetes</taxon>
        <taxon>Cantharellales</taxon>
        <taxon>Botryobasidiaceae</taxon>
        <taxon>Botryobasidium</taxon>
    </lineage>
</organism>
<evidence type="ECO:0000256" key="2">
    <source>
        <dbReference type="ARBA" id="ARBA00022692"/>
    </source>
</evidence>
<name>A0A067N0T4_BOTB1</name>
<dbReference type="Gene3D" id="1.10.3730.20">
    <property type="match status" value="1"/>
</dbReference>
<dbReference type="InParanoid" id="A0A067N0T4"/>
<keyword evidence="3 6" id="KW-1133">Transmembrane helix</keyword>
<evidence type="ECO:0000256" key="6">
    <source>
        <dbReference type="SAM" id="Phobius"/>
    </source>
</evidence>
<feature type="transmembrane region" description="Helical" evidence="6">
    <location>
        <begin position="331"/>
        <end position="351"/>
    </location>
</feature>
<keyword evidence="4 6" id="KW-0472">Membrane</keyword>
<feature type="transmembrane region" description="Helical" evidence="6">
    <location>
        <begin position="29"/>
        <end position="53"/>
    </location>
</feature>
<feature type="transmembrane region" description="Helical" evidence="6">
    <location>
        <begin position="103"/>
        <end position="125"/>
    </location>
</feature>
<comment type="subcellular location">
    <subcellularLocation>
        <location evidence="1">Membrane</location>
        <topology evidence="1">Multi-pass membrane protein</topology>
    </subcellularLocation>
</comment>
<dbReference type="PANTHER" id="PTHR12570">
    <property type="match status" value="1"/>
</dbReference>
<dbReference type="STRING" id="930990.A0A067N0T4"/>
<reference evidence="8" key="1">
    <citation type="journal article" date="2014" name="Proc. Natl. Acad. Sci. U.S.A.">
        <title>Extensive sampling of basidiomycete genomes demonstrates inadequacy of the white-rot/brown-rot paradigm for wood decay fungi.</title>
        <authorList>
            <person name="Riley R."/>
            <person name="Salamov A.A."/>
            <person name="Brown D.W."/>
            <person name="Nagy L.G."/>
            <person name="Floudas D."/>
            <person name="Held B.W."/>
            <person name="Levasseur A."/>
            <person name="Lombard V."/>
            <person name="Morin E."/>
            <person name="Otillar R."/>
            <person name="Lindquist E.A."/>
            <person name="Sun H."/>
            <person name="LaButti K.M."/>
            <person name="Schmutz J."/>
            <person name="Jabbour D."/>
            <person name="Luo H."/>
            <person name="Baker S.E."/>
            <person name="Pisabarro A.G."/>
            <person name="Walton J.D."/>
            <person name="Blanchette R.A."/>
            <person name="Henrissat B."/>
            <person name="Martin F."/>
            <person name="Cullen D."/>
            <person name="Hibbett D.S."/>
            <person name="Grigoriev I.V."/>
        </authorList>
    </citation>
    <scope>NUCLEOTIDE SEQUENCE [LARGE SCALE GENOMIC DNA]</scope>
    <source>
        <strain evidence="8">FD-172 SS1</strain>
    </source>
</reference>
<feature type="transmembrane region" description="Helical" evidence="6">
    <location>
        <begin position="254"/>
        <end position="277"/>
    </location>
</feature>
<feature type="transmembrane region" description="Helical" evidence="6">
    <location>
        <begin position="363"/>
        <end position="381"/>
    </location>
</feature>
<feature type="compositionally biased region" description="Acidic residues" evidence="5">
    <location>
        <begin position="457"/>
        <end position="468"/>
    </location>
</feature>
<dbReference type="Proteomes" id="UP000027195">
    <property type="component" value="Unassembled WGS sequence"/>
</dbReference>
<feature type="region of interest" description="Disordered" evidence="5">
    <location>
        <begin position="386"/>
        <end position="442"/>
    </location>
</feature>
<evidence type="ECO:0000313" key="8">
    <source>
        <dbReference type="Proteomes" id="UP000027195"/>
    </source>
</evidence>
<dbReference type="AlphaFoldDB" id="A0A067N0T4"/>
<gene>
    <name evidence="7" type="ORF">BOTBODRAFT_168725</name>
</gene>
<accession>A0A067N0T4</accession>
<dbReference type="GO" id="GO:0015095">
    <property type="term" value="F:magnesium ion transmembrane transporter activity"/>
    <property type="evidence" value="ECO:0007669"/>
    <property type="project" value="InterPro"/>
</dbReference>
<feature type="region of interest" description="Disordered" evidence="5">
    <location>
        <begin position="456"/>
        <end position="543"/>
    </location>
</feature>
<dbReference type="InterPro" id="IPR037185">
    <property type="entry name" value="EmrE-like"/>
</dbReference>
<evidence type="ECO:0000256" key="3">
    <source>
        <dbReference type="ARBA" id="ARBA00022989"/>
    </source>
</evidence>
<proteinExistence type="predicted"/>
<feature type="compositionally biased region" description="Basic and acidic residues" evidence="5">
    <location>
        <begin position="486"/>
        <end position="498"/>
    </location>
</feature>
<evidence type="ECO:0000256" key="5">
    <source>
        <dbReference type="SAM" id="MobiDB-lite"/>
    </source>
</evidence>
<feature type="transmembrane region" description="Helical" evidence="6">
    <location>
        <begin position="74"/>
        <end position="91"/>
    </location>
</feature>
<feature type="transmembrane region" description="Helical" evidence="6">
    <location>
        <begin position="132"/>
        <end position="153"/>
    </location>
</feature>
<dbReference type="InterPro" id="IPR008521">
    <property type="entry name" value="Mg_trans_NIPA"/>
</dbReference>
<feature type="compositionally biased region" description="Low complexity" evidence="5">
    <location>
        <begin position="1"/>
        <end position="18"/>
    </location>
</feature>
<feature type="region of interest" description="Disordered" evidence="5">
    <location>
        <begin position="1"/>
        <end position="23"/>
    </location>
</feature>
<feature type="compositionally biased region" description="Polar residues" evidence="5">
    <location>
        <begin position="404"/>
        <end position="414"/>
    </location>
</feature>
<dbReference type="OrthoDB" id="165382at2759"/>
<keyword evidence="8" id="KW-1185">Reference proteome</keyword>
<dbReference type="HOGENOM" id="CLU_033925_0_0_1"/>
<dbReference type="PANTHER" id="PTHR12570:SF82">
    <property type="entry name" value="NIPA-LIKE PROTEIN 3"/>
    <property type="match status" value="1"/>
</dbReference>
<dbReference type="EMBL" id="KL198016">
    <property type="protein sequence ID" value="KDQ21464.1"/>
    <property type="molecule type" value="Genomic_DNA"/>
</dbReference>
<sequence>MSSTSSSVLPLPTSTSLPMQREPHHDNPVVSFIIGLAIITMASILNAGGLNLTKLDHVRTMSLAKHSRKKEWQRPLWVIGMLLYIVSQLIGSSLALEYMRAEYVAPLGSSSLIFNFMFASALIGTPVTRTDIYGTATVILGVIGIVAFGSINSGLSTSTDLEHLAHLWGRSGWIVYFIISTVLIALTYLGAGILDRVLAARAEFEASPFGGSTPGSRGASTSWWGKTKERYNNVEIRVRERMENWMAAKSDKTVAWTLAIGWACCGGAMAGGCLVFAKACVKLISGSLSHTNTGNQFIHPAAIITFLLLAVTAIFQIICLNRGLRVYDSTLVVPVFYGIYTASGFLNSLIFNNEVDSYKSWTLFLIALSILVLILGVVLLTNKKPEPRPTPGAAGSAQLGPVSATRQRSSNRVVGNSKVHDEEAGEGGGGLEDGDSEGGSLVKKAVGDDDVVWQIGDDVEDDSDDDVDGKDGKGAVAGEGSGGSVRKIEGEEGQRLISDDGEEDDHDHDHELTTHSTRHPTTAHRGPVVDDDEFGDWEEARAR</sequence>
<evidence type="ECO:0000256" key="4">
    <source>
        <dbReference type="ARBA" id="ARBA00023136"/>
    </source>
</evidence>
<dbReference type="SUPFAM" id="SSF103481">
    <property type="entry name" value="Multidrug resistance efflux transporter EmrE"/>
    <property type="match status" value="1"/>
</dbReference>
<feature type="transmembrane region" description="Helical" evidence="6">
    <location>
        <begin position="297"/>
        <end position="319"/>
    </location>
</feature>
<evidence type="ECO:0000313" key="7">
    <source>
        <dbReference type="EMBL" id="KDQ21464.1"/>
    </source>
</evidence>
<keyword evidence="2 6" id="KW-0812">Transmembrane</keyword>
<feature type="transmembrane region" description="Helical" evidence="6">
    <location>
        <begin position="173"/>
        <end position="194"/>
    </location>
</feature>